<keyword evidence="2" id="KW-1185">Reference proteome</keyword>
<gene>
    <name evidence="1" type="ORF">HUJ06_027842</name>
</gene>
<evidence type="ECO:0000313" key="1">
    <source>
        <dbReference type="EMBL" id="DAD26374.1"/>
    </source>
</evidence>
<organism evidence="1 2">
    <name type="scientific">Nelumbo nucifera</name>
    <name type="common">Sacred lotus</name>
    <dbReference type="NCBI Taxonomy" id="4432"/>
    <lineage>
        <taxon>Eukaryota</taxon>
        <taxon>Viridiplantae</taxon>
        <taxon>Streptophyta</taxon>
        <taxon>Embryophyta</taxon>
        <taxon>Tracheophyta</taxon>
        <taxon>Spermatophyta</taxon>
        <taxon>Magnoliopsida</taxon>
        <taxon>Proteales</taxon>
        <taxon>Nelumbonaceae</taxon>
        <taxon>Nelumbo</taxon>
    </lineage>
</organism>
<proteinExistence type="predicted"/>
<dbReference type="AlphaFoldDB" id="A0A822XXL1"/>
<reference evidence="1 2" key="1">
    <citation type="journal article" date="2020" name="Mol. Biol. Evol.">
        <title>Distinct Expression and Methylation Patterns for Genes with Different Fates following a Single Whole-Genome Duplication in Flowering Plants.</title>
        <authorList>
            <person name="Shi T."/>
            <person name="Rahmani R.S."/>
            <person name="Gugger P.F."/>
            <person name="Wang M."/>
            <person name="Li H."/>
            <person name="Zhang Y."/>
            <person name="Li Z."/>
            <person name="Wang Q."/>
            <person name="Van de Peer Y."/>
            <person name="Marchal K."/>
            <person name="Chen J."/>
        </authorList>
    </citation>
    <scope>NUCLEOTIDE SEQUENCE [LARGE SCALE GENOMIC DNA]</scope>
    <source>
        <tissue evidence="1">Leaf</tissue>
    </source>
</reference>
<evidence type="ECO:0000313" key="2">
    <source>
        <dbReference type="Proteomes" id="UP000607653"/>
    </source>
</evidence>
<protein>
    <submittedName>
        <fullName evidence="1">Uncharacterized protein</fullName>
    </submittedName>
</protein>
<dbReference type="Proteomes" id="UP000607653">
    <property type="component" value="Unassembled WGS sequence"/>
</dbReference>
<sequence length="52" mass="6097">MGAGTKKKVQRKFKIRGYTLQIDALEEILFFSCRFEDAEDEAFDLLINKIKK</sequence>
<dbReference type="EMBL" id="DUZY01000002">
    <property type="protein sequence ID" value="DAD26374.1"/>
    <property type="molecule type" value="Genomic_DNA"/>
</dbReference>
<accession>A0A822XXL1</accession>
<comment type="caution">
    <text evidence="1">The sequence shown here is derived from an EMBL/GenBank/DDBJ whole genome shotgun (WGS) entry which is preliminary data.</text>
</comment>
<name>A0A822XXL1_NELNU</name>